<protein>
    <submittedName>
        <fullName evidence="1">Uncharacterized protein</fullName>
    </submittedName>
</protein>
<proteinExistence type="predicted"/>
<evidence type="ECO:0000313" key="1">
    <source>
        <dbReference type="EMBL" id="STQ12069.1"/>
    </source>
</evidence>
<dbReference type="EMBL" id="UGJB01000004">
    <property type="protein sequence ID" value="STQ12069.1"/>
    <property type="molecule type" value="Genomic_DNA"/>
</dbReference>
<evidence type="ECO:0000313" key="2">
    <source>
        <dbReference type="Proteomes" id="UP000255106"/>
    </source>
</evidence>
<dbReference type="AlphaFoldDB" id="A0A377M0X7"/>
<sequence length="33" mass="3934">MRNLWRFLRVPTLVRRIMVAQMLSADPAVVVFF</sequence>
<dbReference type="Proteomes" id="UP000255106">
    <property type="component" value="Unassembled WGS sequence"/>
</dbReference>
<organism evidence="1 2">
    <name type="scientific">Enterobacter cloacae</name>
    <dbReference type="NCBI Taxonomy" id="550"/>
    <lineage>
        <taxon>Bacteria</taxon>
        <taxon>Pseudomonadati</taxon>
        <taxon>Pseudomonadota</taxon>
        <taxon>Gammaproteobacteria</taxon>
        <taxon>Enterobacterales</taxon>
        <taxon>Enterobacteriaceae</taxon>
        <taxon>Enterobacter</taxon>
        <taxon>Enterobacter cloacae complex</taxon>
    </lineage>
</organism>
<name>A0A377M0X7_ENTCL</name>
<accession>A0A377M0X7</accession>
<reference evidence="1 2" key="1">
    <citation type="submission" date="2018-06" db="EMBL/GenBank/DDBJ databases">
        <authorList>
            <consortium name="Pathogen Informatics"/>
            <person name="Doyle S."/>
        </authorList>
    </citation>
    <scope>NUCLEOTIDE SEQUENCE [LARGE SCALE GENOMIC DNA]</scope>
    <source>
        <strain evidence="1 2">NCTC10005</strain>
    </source>
</reference>
<gene>
    <name evidence="1" type="ORF">NCTC10005_04851</name>
</gene>